<evidence type="ECO:0000313" key="3">
    <source>
        <dbReference type="Proteomes" id="UP001153636"/>
    </source>
</evidence>
<name>A0A9P0D4S5_9CUCU</name>
<reference evidence="2" key="1">
    <citation type="submission" date="2022-01" db="EMBL/GenBank/DDBJ databases">
        <authorList>
            <person name="King R."/>
        </authorList>
    </citation>
    <scope>NUCLEOTIDE SEQUENCE</scope>
</reference>
<accession>A0A9P0D4S5</accession>
<dbReference type="Proteomes" id="UP001153636">
    <property type="component" value="Chromosome 8"/>
</dbReference>
<keyword evidence="3" id="KW-1185">Reference proteome</keyword>
<gene>
    <name evidence="2" type="ORF">PSYICH_LOCUS14772</name>
</gene>
<sequence length="126" mass="13822">MQPKNEPNGGRIKRRKRPRSESQTPPNRSKTKRARNALASAGSYSDTLRGIRLAVIQRGHPDTTLDQAQGDLVQETLPERLYATPSGSGGAPQFHRTSFSAGVIWTSSAPEYETEDAGLAFNEQEN</sequence>
<proteinExistence type="predicted"/>
<dbReference type="AlphaFoldDB" id="A0A9P0D4S5"/>
<dbReference type="OrthoDB" id="6764048at2759"/>
<evidence type="ECO:0000313" key="2">
    <source>
        <dbReference type="EMBL" id="CAH1114673.1"/>
    </source>
</evidence>
<evidence type="ECO:0000256" key="1">
    <source>
        <dbReference type="SAM" id="MobiDB-lite"/>
    </source>
</evidence>
<feature type="region of interest" description="Disordered" evidence="1">
    <location>
        <begin position="1"/>
        <end position="43"/>
    </location>
</feature>
<protein>
    <submittedName>
        <fullName evidence="2">Uncharacterized protein</fullName>
    </submittedName>
</protein>
<dbReference type="EMBL" id="OV651820">
    <property type="protein sequence ID" value="CAH1114673.1"/>
    <property type="molecule type" value="Genomic_DNA"/>
</dbReference>
<organism evidence="2 3">
    <name type="scientific">Psylliodes chrysocephalus</name>
    <dbReference type="NCBI Taxonomy" id="3402493"/>
    <lineage>
        <taxon>Eukaryota</taxon>
        <taxon>Metazoa</taxon>
        <taxon>Ecdysozoa</taxon>
        <taxon>Arthropoda</taxon>
        <taxon>Hexapoda</taxon>
        <taxon>Insecta</taxon>
        <taxon>Pterygota</taxon>
        <taxon>Neoptera</taxon>
        <taxon>Endopterygota</taxon>
        <taxon>Coleoptera</taxon>
        <taxon>Polyphaga</taxon>
        <taxon>Cucujiformia</taxon>
        <taxon>Chrysomeloidea</taxon>
        <taxon>Chrysomelidae</taxon>
        <taxon>Galerucinae</taxon>
        <taxon>Alticini</taxon>
        <taxon>Psylliodes</taxon>
    </lineage>
</organism>